<reference evidence="1" key="1">
    <citation type="submission" date="2014-05" db="EMBL/GenBank/DDBJ databases">
        <authorList>
            <person name="Chronopoulou M."/>
        </authorList>
    </citation>
    <scope>NUCLEOTIDE SEQUENCE</scope>
    <source>
        <tissue evidence="1">Whole organism</tissue>
    </source>
</reference>
<protein>
    <submittedName>
        <fullName evidence="1">Uncharacterized protein</fullName>
    </submittedName>
</protein>
<dbReference type="AlphaFoldDB" id="A0A0K2TWR9"/>
<dbReference type="EMBL" id="HACA01013063">
    <property type="protein sequence ID" value="CDW30424.1"/>
    <property type="molecule type" value="Transcribed_RNA"/>
</dbReference>
<proteinExistence type="predicted"/>
<name>A0A0K2TWR9_LEPSM</name>
<organism evidence="1">
    <name type="scientific">Lepeophtheirus salmonis</name>
    <name type="common">Salmon louse</name>
    <name type="synonym">Caligus salmonis</name>
    <dbReference type="NCBI Taxonomy" id="72036"/>
    <lineage>
        <taxon>Eukaryota</taxon>
        <taxon>Metazoa</taxon>
        <taxon>Ecdysozoa</taxon>
        <taxon>Arthropoda</taxon>
        <taxon>Crustacea</taxon>
        <taxon>Multicrustacea</taxon>
        <taxon>Hexanauplia</taxon>
        <taxon>Copepoda</taxon>
        <taxon>Siphonostomatoida</taxon>
        <taxon>Caligidae</taxon>
        <taxon>Lepeophtheirus</taxon>
    </lineage>
</organism>
<evidence type="ECO:0000313" key="1">
    <source>
        <dbReference type="EMBL" id="CDW30424.1"/>
    </source>
</evidence>
<sequence>MLVLCQALFRTKRLQSPPVQPCTSVLKLI</sequence>
<accession>A0A0K2TWR9</accession>